<evidence type="ECO:0000313" key="1">
    <source>
        <dbReference type="EMBL" id="DAZ94017.1"/>
    </source>
</evidence>
<protein>
    <submittedName>
        <fullName evidence="1">Uncharacterized protein</fullName>
    </submittedName>
</protein>
<dbReference type="EMBL" id="DAKRPA010000275">
    <property type="protein sequence ID" value="DAZ94017.1"/>
    <property type="molecule type" value="Genomic_DNA"/>
</dbReference>
<organism evidence="1 2">
    <name type="scientific">Lagenidium giganteum</name>
    <dbReference type="NCBI Taxonomy" id="4803"/>
    <lineage>
        <taxon>Eukaryota</taxon>
        <taxon>Sar</taxon>
        <taxon>Stramenopiles</taxon>
        <taxon>Oomycota</taxon>
        <taxon>Peronosporomycetes</taxon>
        <taxon>Pythiales</taxon>
        <taxon>Pythiaceae</taxon>
    </lineage>
</organism>
<reference evidence="1" key="2">
    <citation type="journal article" date="2023" name="Microbiol Resour">
        <title>Decontamination and Annotation of the Draft Genome Sequence of the Oomycete Lagenidium giganteum ARSEF 373.</title>
        <authorList>
            <person name="Morgan W.R."/>
            <person name="Tartar A."/>
        </authorList>
    </citation>
    <scope>NUCLEOTIDE SEQUENCE</scope>
    <source>
        <strain evidence="1">ARSEF 373</strain>
    </source>
</reference>
<accession>A0AAV2YL13</accession>
<dbReference type="AlphaFoldDB" id="A0AAV2YL13"/>
<name>A0AAV2YL13_9STRA</name>
<sequence length="75" mass="8146">MDSIINAIDEAGESIPASMTEHQAAELYRTGMRRLPLAPSTRKRRLEELAGVYHSTTCSRGEANQSSSLIGQNVA</sequence>
<comment type="caution">
    <text evidence="1">The sequence shown here is derived from an EMBL/GenBank/DDBJ whole genome shotgun (WGS) entry which is preliminary data.</text>
</comment>
<gene>
    <name evidence="1" type="ORF">N0F65_001628</name>
</gene>
<reference evidence="1" key="1">
    <citation type="submission" date="2022-11" db="EMBL/GenBank/DDBJ databases">
        <authorList>
            <person name="Morgan W.R."/>
            <person name="Tartar A."/>
        </authorList>
    </citation>
    <scope>NUCLEOTIDE SEQUENCE</scope>
    <source>
        <strain evidence="1">ARSEF 373</strain>
    </source>
</reference>
<evidence type="ECO:0000313" key="2">
    <source>
        <dbReference type="Proteomes" id="UP001146120"/>
    </source>
</evidence>
<keyword evidence="2" id="KW-1185">Reference proteome</keyword>
<proteinExistence type="predicted"/>
<dbReference type="Proteomes" id="UP001146120">
    <property type="component" value="Unassembled WGS sequence"/>
</dbReference>